<evidence type="ECO:0000256" key="3">
    <source>
        <dbReference type="ARBA" id="ARBA00022801"/>
    </source>
</evidence>
<reference evidence="6 9" key="2">
    <citation type="submission" date="2018-03" db="EMBL/GenBank/DDBJ databases">
        <title>The uncultured portion of the human microbiome is neutrally assembled.</title>
        <authorList>
            <person name="Jeraldo P."/>
            <person name="Boardman L."/>
            <person name="White B.A."/>
            <person name="Nelson H."/>
            <person name="Goldenfeld N."/>
            <person name="Chia N."/>
        </authorList>
    </citation>
    <scope>NUCLEOTIDE SEQUENCE [LARGE SCALE GENOMIC DNA]</scope>
    <source>
        <strain evidence="6">CIM:MAG 903</strain>
    </source>
</reference>
<dbReference type="RefSeq" id="WP_027638943.1">
    <property type="nucleotide sequence ID" value="NZ_BAAACD010000027.1"/>
</dbReference>
<reference evidence="7 8" key="1">
    <citation type="submission" date="2016-10" db="EMBL/GenBank/DDBJ databases">
        <authorList>
            <person name="de Groot N.N."/>
        </authorList>
    </citation>
    <scope>NUCLEOTIDE SEQUENCE [LARGE SCALE GENOMIC DNA]</scope>
    <source>
        <strain evidence="7 8">NLAE-zl-G419</strain>
    </source>
</reference>
<dbReference type="Proteomes" id="UP000246114">
    <property type="component" value="Unassembled WGS sequence"/>
</dbReference>
<evidence type="ECO:0000256" key="4">
    <source>
        <dbReference type="RuleBase" id="RU362039"/>
    </source>
</evidence>
<evidence type="ECO:0000313" key="8">
    <source>
        <dbReference type="Proteomes" id="UP000182135"/>
    </source>
</evidence>
<dbReference type="OrthoDB" id="9800565at2"/>
<evidence type="ECO:0000256" key="1">
    <source>
        <dbReference type="ARBA" id="ARBA00008950"/>
    </source>
</evidence>
<dbReference type="Pfam" id="PF12850">
    <property type="entry name" value="Metallophos_2"/>
    <property type="match status" value="1"/>
</dbReference>
<dbReference type="NCBIfam" id="TIGR00040">
    <property type="entry name" value="yfcE"/>
    <property type="match status" value="1"/>
</dbReference>
<dbReference type="EMBL" id="FOOE01000006">
    <property type="protein sequence ID" value="SFF66644.1"/>
    <property type="molecule type" value="Genomic_DNA"/>
</dbReference>
<feature type="domain" description="Calcineurin-like phosphoesterase" evidence="5">
    <location>
        <begin position="1"/>
        <end position="153"/>
    </location>
</feature>
<comment type="similarity">
    <text evidence="1 4">Belongs to the metallophosphoesterase superfamily. YfcE family.</text>
</comment>
<dbReference type="Gene3D" id="3.60.21.10">
    <property type="match status" value="1"/>
</dbReference>
<dbReference type="EC" id="3.1.4.-" evidence="4"/>
<accession>A0A1I2KI65</accession>
<evidence type="ECO:0000256" key="2">
    <source>
        <dbReference type="ARBA" id="ARBA00022723"/>
    </source>
</evidence>
<dbReference type="SUPFAM" id="SSF56300">
    <property type="entry name" value="Metallo-dependent phosphatases"/>
    <property type="match status" value="1"/>
</dbReference>
<sequence>MKVGVIADTHTNLKNVEKLRLFLENLMNDVDFIIHAGDIKSEEALEILRSFKNIVIVRGNNDNEGELAKLNDREILDLEGYKIGITHGHGTSKSTLDNAIQKFEGEDIDVLIFGHSHKSYVDTKGNTLILNPGSPSRRRKERWYSYIVMDLRENGIDVELKYKREAY</sequence>
<name>A0A1I2KI65_9CLOT</name>
<dbReference type="InterPro" id="IPR000979">
    <property type="entry name" value="Phosphodiesterase_MJ0936/Vps29"/>
</dbReference>
<evidence type="ECO:0000313" key="9">
    <source>
        <dbReference type="Proteomes" id="UP000246114"/>
    </source>
</evidence>
<gene>
    <name evidence="6" type="ORF">DBY38_04625</name>
    <name evidence="7" type="ORF">SAMN04487885_10620</name>
</gene>
<keyword evidence="8" id="KW-1185">Reference proteome</keyword>
<dbReference type="GO" id="GO:0046872">
    <property type="term" value="F:metal ion binding"/>
    <property type="evidence" value="ECO:0007669"/>
    <property type="project" value="UniProtKB-KW"/>
</dbReference>
<dbReference type="InterPro" id="IPR024654">
    <property type="entry name" value="Calcineurin-like_PHP_lpxH"/>
</dbReference>
<evidence type="ECO:0000313" key="7">
    <source>
        <dbReference type="EMBL" id="SFF66644.1"/>
    </source>
</evidence>
<dbReference type="GeneID" id="90543245"/>
<dbReference type="InterPro" id="IPR020935">
    <property type="entry name" value="PdiEstase_YfcE_CS"/>
</dbReference>
<proteinExistence type="inferred from homology"/>
<protein>
    <recommendedName>
        <fullName evidence="4">Phosphoesterase</fullName>
        <ecNumber evidence="4">3.1.4.-</ecNumber>
    </recommendedName>
</protein>
<dbReference type="AlphaFoldDB" id="A0A1I2KI65"/>
<dbReference type="PROSITE" id="PS01269">
    <property type="entry name" value="UPF0025"/>
    <property type="match status" value="1"/>
</dbReference>
<dbReference type="InterPro" id="IPR029052">
    <property type="entry name" value="Metallo-depent_PP-like"/>
</dbReference>
<evidence type="ECO:0000259" key="5">
    <source>
        <dbReference type="Pfam" id="PF12850"/>
    </source>
</evidence>
<dbReference type="CDD" id="cd00841">
    <property type="entry name" value="MPP_YfcE"/>
    <property type="match status" value="1"/>
</dbReference>
<evidence type="ECO:0000313" key="6">
    <source>
        <dbReference type="EMBL" id="PWL54417.1"/>
    </source>
</evidence>
<keyword evidence="3" id="KW-0378">Hydrolase</keyword>
<dbReference type="Proteomes" id="UP000182135">
    <property type="component" value="Unassembled WGS sequence"/>
</dbReference>
<dbReference type="eggNOG" id="COG0622">
    <property type="taxonomic scope" value="Bacteria"/>
</dbReference>
<dbReference type="EMBL" id="QAMZ01000023">
    <property type="protein sequence ID" value="PWL54417.1"/>
    <property type="molecule type" value="Genomic_DNA"/>
</dbReference>
<dbReference type="PANTHER" id="PTHR11124">
    <property type="entry name" value="VACUOLAR SORTING PROTEIN VPS29"/>
    <property type="match status" value="1"/>
</dbReference>
<keyword evidence="2 4" id="KW-0479">Metal-binding</keyword>
<dbReference type="InterPro" id="IPR041802">
    <property type="entry name" value="MPP_YfcE"/>
</dbReference>
<dbReference type="GO" id="GO:0016787">
    <property type="term" value="F:hydrolase activity"/>
    <property type="evidence" value="ECO:0007669"/>
    <property type="project" value="UniProtKB-UniRule"/>
</dbReference>
<organism evidence="7 8">
    <name type="scientific">Clostridium cadaveris</name>
    <dbReference type="NCBI Taxonomy" id="1529"/>
    <lineage>
        <taxon>Bacteria</taxon>
        <taxon>Bacillati</taxon>
        <taxon>Bacillota</taxon>
        <taxon>Clostridia</taxon>
        <taxon>Eubacteriales</taxon>
        <taxon>Clostridiaceae</taxon>
        <taxon>Clostridium</taxon>
    </lineage>
</organism>
<dbReference type="STRING" id="1529.SAMN04487885_10620"/>
<comment type="cofactor">
    <cofactor evidence="4">
        <name>a divalent metal cation</name>
        <dbReference type="ChEBI" id="CHEBI:60240"/>
    </cofactor>
</comment>